<dbReference type="RefSeq" id="WP_051996729.1">
    <property type="nucleotide sequence ID" value="NZ_JFHD01000040.1"/>
</dbReference>
<keyword evidence="2" id="KW-0231">Viral genome packaging</keyword>
<dbReference type="Pfam" id="PF03592">
    <property type="entry name" value="Terminase_2"/>
    <property type="match status" value="1"/>
</dbReference>
<keyword evidence="1" id="KW-1188">Viral release from host cell</keyword>
<dbReference type="InterPro" id="IPR052404">
    <property type="entry name" value="SPP1-like_terminase"/>
</dbReference>
<accession>A0A656QFW3</accession>
<organism evidence="3 4">
    <name type="scientific">Caballeronia zhejiangensis</name>
    <dbReference type="NCBI Taxonomy" id="871203"/>
    <lineage>
        <taxon>Bacteria</taxon>
        <taxon>Pseudomonadati</taxon>
        <taxon>Pseudomonadota</taxon>
        <taxon>Betaproteobacteria</taxon>
        <taxon>Burkholderiales</taxon>
        <taxon>Burkholderiaceae</taxon>
        <taxon>Caballeronia</taxon>
    </lineage>
</organism>
<proteinExistence type="predicted"/>
<comment type="caution">
    <text evidence="3">The sequence shown here is derived from an EMBL/GenBank/DDBJ whole genome shotgun (WGS) entry which is preliminary data.</text>
</comment>
<evidence type="ECO:0000313" key="4">
    <source>
        <dbReference type="Proteomes" id="UP000027451"/>
    </source>
</evidence>
<evidence type="ECO:0000256" key="2">
    <source>
        <dbReference type="ARBA" id="ARBA00023219"/>
    </source>
</evidence>
<evidence type="ECO:0000256" key="1">
    <source>
        <dbReference type="ARBA" id="ARBA00022612"/>
    </source>
</evidence>
<dbReference type="AlphaFoldDB" id="A0A656QFW3"/>
<dbReference type="PANTHER" id="PTHR41328">
    <property type="entry name" value="TERMINASE SMALL SUBUNIT-RELATED"/>
    <property type="match status" value="1"/>
</dbReference>
<dbReference type="Proteomes" id="UP000027451">
    <property type="component" value="Unassembled WGS sequence"/>
</dbReference>
<reference evidence="3 4" key="1">
    <citation type="submission" date="2014-03" db="EMBL/GenBank/DDBJ databases">
        <title>Draft Genome Sequences of Four Burkholderia Strains.</title>
        <authorList>
            <person name="Liu X.Y."/>
            <person name="Li C.X."/>
            <person name="Xu J.H."/>
        </authorList>
    </citation>
    <scope>NUCLEOTIDE SEQUENCE [LARGE SCALE GENOMIC DNA]</scope>
    <source>
        <strain evidence="3 4">OP-1</strain>
    </source>
</reference>
<name>A0A656QFW3_9BURK</name>
<dbReference type="Gene3D" id="1.10.10.1400">
    <property type="entry name" value="Terminase, small subunit, N-terminal DNA-binding domain, HTH motif"/>
    <property type="match status" value="1"/>
</dbReference>
<gene>
    <name evidence="3" type="ORF">BG60_26340</name>
</gene>
<dbReference type="EMBL" id="JFHD01000040">
    <property type="protein sequence ID" value="KDR25946.1"/>
    <property type="molecule type" value="Genomic_DNA"/>
</dbReference>
<evidence type="ECO:0000313" key="3">
    <source>
        <dbReference type="EMBL" id="KDR25946.1"/>
    </source>
</evidence>
<dbReference type="InterPro" id="IPR038713">
    <property type="entry name" value="Terminase_Gp1_N_sf"/>
</dbReference>
<protein>
    <submittedName>
        <fullName evidence="3">Terminase</fullName>
    </submittedName>
</protein>
<dbReference type="GO" id="GO:0051276">
    <property type="term" value="P:chromosome organization"/>
    <property type="evidence" value="ECO:0007669"/>
    <property type="project" value="InterPro"/>
</dbReference>
<dbReference type="PANTHER" id="PTHR41328:SF2">
    <property type="entry name" value="TERMINASE SMALL SUBUNIT"/>
    <property type="match status" value="1"/>
</dbReference>
<sequence>MSADKLSPKQELFIDEYMVDFCGKAAAERAGYAKASAKVTASRLLDHPLVIAGLNARRARMAAKAEVTRDRVIAEYAKLAFSDPRKFFNDDGTLKKVTELDEDTAAALAAFEVVEQQVAEGGPGGEIEFVPVHTKKVKWTDKKAALDSLCRVMGWNQDSVKLKGDAENPLTLFLQQVSGTAFAPVGTGEPETDA</sequence>
<keyword evidence="4" id="KW-1185">Reference proteome</keyword>
<dbReference type="InterPro" id="IPR005335">
    <property type="entry name" value="Terminase_ssu"/>
</dbReference>